<dbReference type="PROSITE" id="PS00344">
    <property type="entry name" value="GATA_ZN_FINGER_1"/>
    <property type="match status" value="1"/>
</dbReference>
<feature type="region of interest" description="Disordered" evidence="7">
    <location>
        <begin position="665"/>
        <end position="702"/>
    </location>
</feature>
<dbReference type="GO" id="GO:0000981">
    <property type="term" value="F:DNA-binding transcription factor activity, RNA polymerase II-specific"/>
    <property type="evidence" value="ECO:0007669"/>
    <property type="project" value="TreeGrafter"/>
</dbReference>
<evidence type="ECO:0000256" key="7">
    <source>
        <dbReference type="SAM" id="MobiDB-lite"/>
    </source>
</evidence>
<keyword evidence="5" id="KW-0539">Nucleus</keyword>
<dbReference type="InterPro" id="IPR000679">
    <property type="entry name" value="Znf_GATA"/>
</dbReference>
<evidence type="ECO:0000259" key="8">
    <source>
        <dbReference type="PROSITE" id="PS50114"/>
    </source>
</evidence>
<feature type="compositionally biased region" description="Low complexity" evidence="7">
    <location>
        <begin position="238"/>
        <end position="249"/>
    </location>
</feature>
<dbReference type="InParanoid" id="A0A448YKU0"/>
<accession>A0A448YKU0</accession>
<feature type="compositionally biased region" description="Low complexity" evidence="7">
    <location>
        <begin position="478"/>
        <end position="509"/>
    </location>
</feature>
<feature type="compositionally biased region" description="Low complexity" evidence="7">
    <location>
        <begin position="441"/>
        <end position="460"/>
    </location>
</feature>
<evidence type="ECO:0000256" key="1">
    <source>
        <dbReference type="ARBA" id="ARBA00004123"/>
    </source>
</evidence>
<evidence type="ECO:0000313" key="9">
    <source>
        <dbReference type="EMBL" id="VEU21463.1"/>
    </source>
</evidence>
<name>A0A448YKU0_BRENA</name>
<feature type="region of interest" description="Disordered" evidence="7">
    <location>
        <begin position="233"/>
        <end position="254"/>
    </location>
</feature>
<gene>
    <name evidence="9" type="ORF">BRENAR_LOCUS2196</name>
</gene>
<dbReference type="PROSITE" id="PS50114">
    <property type="entry name" value="GATA_ZN_FINGER_2"/>
    <property type="match status" value="1"/>
</dbReference>
<dbReference type="GO" id="GO:0005634">
    <property type="term" value="C:nucleus"/>
    <property type="evidence" value="ECO:0007669"/>
    <property type="project" value="UniProtKB-SubCell"/>
</dbReference>
<organism evidence="9 10">
    <name type="scientific">Brettanomyces naardenensis</name>
    <name type="common">Yeast</name>
    <dbReference type="NCBI Taxonomy" id="13370"/>
    <lineage>
        <taxon>Eukaryota</taxon>
        <taxon>Fungi</taxon>
        <taxon>Dikarya</taxon>
        <taxon>Ascomycota</taxon>
        <taxon>Saccharomycotina</taxon>
        <taxon>Pichiomycetes</taxon>
        <taxon>Pichiales</taxon>
        <taxon>Pichiaceae</taxon>
        <taxon>Brettanomyces</taxon>
    </lineage>
</organism>
<dbReference type="GO" id="GO:0000978">
    <property type="term" value="F:RNA polymerase II cis-regulatory region sequence-specific DNA binding"/>
    <property type="evidence" value="ECO:0007669"/>
    <property type="project" value="TreeGrafter"/>
</dbReference>
<feature type="compositionally biased region" description="Basic and acidic residues" evidence="7">
    <location>
        <begin position="164"/>
        <end position="178"/>
    </location>
</feature>
<dbReference type="PRINTS" id="PR00619">
    <property type="entry name" value="GATAZNFINGER"/>
</dbReference>
<dbReference type="STRING" id="13370.A0A448YKU0"/>
<feature type="compositionally biased region" description="Polar residues" evidence="7">
    <location>
        <begin position="666"/>
        <end position="681"/>
    </location>
</feature>
<dbReference type="AlphaFoldDB" id="A0A448YKU0"/>
<dbReference type="Gene3D" id="3.30.50.10">
    <property type="entry name" value="Erythroid Transcription Factor GATA-1, subunit A"/>
    <property type="match status" value="1"/>
</dbReference>
<feature type="compositionally biased region" description="Polar residues" evidence="7">
    <location>
        <begin position="122"/>
        <end position="138"/>
    </location>
</feature>
<dbReference type="EMBL" id="CAACVR010000012">
    <property type="protein sequence ID" value="VEU21463.1"/>
    <property type="molecule type" value="Genomic_DNA"/>
</dbReference>
<evidence type="ECO:0000256" key="3">
    <source>
        <dbReference type="ARBA" id="ARBA00022771"/>
    </source>
</evidence>
<dbReference type="Proteomes" id="UP000290900">
    <property type="component" value="Unassembled WGS sequence"/>
</dbReference>
<dbReference type="CDD" id="cd00202">
    <property type="entry name" value="ZnF_GATA"/>
    <property type="match status" value="1"/>
</dbReference>
<evidence type="ECO:0000256" key="2">
    <source>
        <dbReference type="ARBA" id="ARBA00022723"/>
    </source>
</evidence>
<feature type="domain" description="GATA-type" evidence="8">
    <location>
        <begin position="319"/>
        <end position="372"/>
    </location>
</feature>
<keyword evidence="10" id="KW-1185">Reference proteome</keyword>
<feature type="compositionally biased region" description="Polar residues" evidence="7">
    <location>
        <begin position="306"/>
        <end position="316"/>
    </location>
</feature>
<dbReference type="FunFam" id="3.30.50.10:FF:000007">
    <property type="entry name" value="Nitrogen regulatory AreA, N-terminal"/>
    <property type="match status" value="1"/>
</dbReference>
<feature type="compositionally biased region" description="Low complexity" evidence="7">
    <location>
        <begin position="98"/>
        <end position="121"/>
    </location>
</feature>
<feature type="compositionally biased region" description="Polar residues" evidence="7">
    <location>
        <begin position="266"/>
        <end position="280"/>
    </location>
</feature>
<feature type="compositionally biased region" description="Polar residues" evidence="7">
    <location>
        <begin position="430"/>
        <end position="440"/>
    </location>
</feature>
<reference evidence="9 10" key="1">
    <citation type="submission" date="2018-12" db="EMBL/GenBank/DDBJ databases">
        <authorList>
            <person name="Tiukova I."/>
            <person name="Dainat J."/>
        </authorList>
    </citation>
    <scope>NUCLEOTIDE SEQUENCE [LARGE SCALE GENOMIC DNA]</scope>
</reference>
<protein>
    <submittedName>
        <fullName evidence="9">DEKNAAC102397</fullName>
    </submittedName>
</protein>
<dbReference type="PANTHER" id="PTHR10071">
    <property type="entry name" value="TRANSCRIPTION FACTOR GATA FAMILY MEMBER"/>
    <property type="match status" value="1"/>
</dbReference>
<keyword evidence="3 6" id="KW-0863">Zinc-finger</keyword>
<dbReference type="PANTHER" id="PTHR10071:SF281">
    <property type="entry name" value="BOX A-BINDING FACTOR-RELATED"/>
    <property type="match status" value="1"/>
</dbReference>
<dbReference type="GO" id="GO:0045944">
    <property type="term" value="P:positive regulation of transcription by RNA polymerase II"/>
    <property type="evidence" value="ECO:0007669"/>
    <property type="project" value="TreeGrafter"/>
</dbReference>
<feature type="region of interest" description="Disordered" evidence="7">
    <location>
        <begin position="266"/>
        <end position="327"/>
    </location>
</feature>
<comment type="subcellular location">
    <subcellularLocation>
        <location evidence="1">Nucleus</location>
    </subcellularLocation>
</comment>
<feature type="compositionally biased region" description="Low complexity" evidence="7">
    <location>
        <begin position="417"/>
        <end position="428"/>
    </location>
</feature>
<dbReference type="InterPro" id="IPR039355">
    <property type="entry name" value="Transcription_factor_GATA"/>
</dbReference>
<feature type="compositionally biased region" description="Polar residues" evidence="7">
    <location>
        <begin position="398"/>
        <end position="416"/>
    </location>
</feature>
<dbReference type="OrthoDB" id="515401at2759"/>
<feature type="compositionally biased region" description="Polar residues" evidence="7">
    <location>
        <begin position="69"/>
        <end position="94"/>
    </location>
</feature>
<sequence length="716" mass="76715">MDGANSIWDIYSNAKKLLPLYPRMENRTLRQESENIQRQRYGGGRSGSVDTDIVMEDADLALLTPLSNSVISSSPTYSKTSQIGSRSQHGSISKNVKGGSNTNLNNNNNNNSGNNNNGNGSMITPLSTSSESPNSVINGTASAGITTSSTSISTSRTAGAGRTETGDSSRKNSASEKKKSDIFMDMSVADFLEFKNDSAFTSGLDFDILKELDRISSKQENNKFAFKPKEFNVKSAPSVSSSNQNVLSSKGTDNLTPVITDDHLAFQSQGISPRSTLRNYSSSQEQEQEQEQPKLSHSHQEDNSKDSTVSASAPTKTDSRPMPKCSNCGTTKTPLWRKDSQGNTLCNACGLFQKLHGTMRPLSLKTDVIKKRNSKRQSNARRNSSSQPSQGLFAPASAPQQRPSNFRQPQFQFGTPSNSMNGSSNGFGPQSYQFTPIASKQSGQLQQPQQQSQQQQYIPQRSRNVPIFPKPPSRGYSNPNTPFTTTPTPGMASSPISSSISFSSAAQPQDIPQFKRRKSVLTLSSSHGSQPSSPMASLSGSVGYSPSAYSPMMNVPSPAQGSNVPSSISRHDSVSSLSSCGVYQDINAKRGLPGNSGSYSNSFNGYGSFSNRNSLSGASITVTVNSGTPNNAYNISTDDNAGSKNSHFSNLSAGMNAIRQVKNHGSVPSNLSRSVISSSDTLNRHATDGTSKPSGAPTDGSMRINIDDLDWLKFDV</sequence>
<dbReference type="GO" id="GO:0000122">
    <property type="term" value="P:negative regulation of transcription by RNA polymerase II"/>
    <property type="evidence" value="ECO:0007669"/>
    <property type="project" value="TreeGrafter"/>
</dbReference>
<dbReference type="InterPro" id="IPR013088">
    <property type="entry name" value="Znf_NHR/GATA"/>
</dbReference>
<dbReference type="GO" id="GO:0008270">
    <property type="term" value="F:zinc ion binding"/>
    <property type="evidence" value="ECO:0007669"/>
    <property type="project" value="UniProtKB-KW"/>
</dbReference>
<feature type="compositionally biased region" description="Low complexity" evidence="7">
    <location>
        <begin position="139"/>
        <end position="161"/>
    </location>
</feature>
<feature type="compositionally biased region" description="Low complexity" evidence="7">
    <location>
        <begin position="524"/>
        <end position="537"/>
    </location>
</feature>
<dbReference type="SUPFAM" id="SSF57716">
    <property type="entry name" value="Glucocorticoid receptor-like (DNA-binding domain)"/>
    <property type="match status" value="1"/>
</dbReference>
<feature type="compositionally biased region" description="Low complexity" evidence="7">
    <location>
        <begin position="380"/>
        <end position="390"/>
    </location>
</feature>
<dbReference type="Pfam" id="PF00320">
    <property type="entry name" value="GATA"/>
    <property type="match status" value="1"/>
</dbReference>
<proteinExistence type="predicted"/>
<feature type="compositionally biased region" description="Basic and acidic residues" evidence="7">
    <location>
        <begin position="291"/>
        <end position="305"/>
    </location>
</feature>
<evidence type="ECO:0000256" key="6">
    <source>
        <dbReference type="PROSITE-ProRule" id="PRU00094"/>
    </source>
</evidence>
<dbReference type="FunCoup" id="A0A448YKU0">
    <property type="interactions" value="1305"/>
</dbReference>
<evidence type="ECO:0000256" key="4">
    <source>
        <dbReference type="ARBA" id="ARBA00022833"/>
    </source>
</evidence>
<evidence type="ECO:0000313" key="10">
    <source>
        <dbReference type="Proteomes" id="UP000290900"/>
    </source>
</evidence>
<feature type="region of interest" description="Disordered" evidence="7">
    <location>
        <begin position="363"/>
        <end position="540"/>
    </location>
</feature>
<keyword evidence="4" id="KW-0862">Zinc</keyword>
<dbReference type="SMART" id="SM00401">
    <property type="entry name" value="ZnF_GATA"/>
    <property type="match status" value="1"/>
</dbReference>
<keyword evidence="2" id="KW-0479">Metal-binding</keyword>
<evidence type="ECO:0000256" key="5">
    <source>
        <dbReference type="ARBA" id="ARBA00023242"/>
    </source>
</evidence>
<feature type="region of interest" description="Disordered" evidence="7">
    <location>
        <begin position="69"/>
        <end position="178"/>
    </location>
</feature>